<dbReference type="RefSeq" id="WP_311331740.1">
    <property type="nucleotide sequence ID" value="NZ_JAVRHZ010000001.1"/>
</dbReference>
<reference evidence="1 2" key="1">
    <citation type="submission" date="2023-09" db="EMBL/GenBank/DDBJ databases">
        <authorList>
            <person name="Rey-Velasco X."/>
        </authorList>
    </citation>
    <scope>NUCLEOTIDE SEQUENCE [LARGE SCALE GENOMIC DNA]</scope>
    <source>
        <strain evidence="1 2">W242</strain>
    </source>
</reference>
<organism evidence="1 2">
    <name type="scientific">Patiriisocius hiemis</name>
    <dbReference type="NCBI Taxonomy" id="3075604"/>
    <lineage>
        <taxon>Bacteria</taxon>
        <taxon>Pseudomonadati</taxon>
        <taxon>Bacteroidota</taxon>
        <taxon>Flavobacteriia</taxon>
        <taxon>Flavobacteriales</taxon>
        <taxon>Flavobacteriaceae</taxon>
        <taxon>Patiriisocius</taxon>
    </lineage>
</organism>
<comment type="caution">
    <text evidence="1">The sequence shown here is derived from an EMBL/GenBank/DDBJ whole genome shotgun (WGS) entry which is preliminary data.</text>
</comment>
<keyword evidence="2" id="KW-1185">Reference proteome</keyword>
<name>A0ABU2Y9C9_9FLAO</name>
<evidence type="ECO:0000313" key="1">
    <source>
        <dbReference type="EMBL" id="MDT0554783.1"/>
    </source>
</evidence>
<proteinExistence type="predicted"/>
<evidence type="ECO:0000313" key="2">
    <source>
        <dbReference type="Proteomes" id="UP001254488"/>
    </source>
</evidence>
<dbReference type="Proteomes" id="UP001254488">
    <property type="component" value="Unassembled WGS sequence"/>
</dbReference>
<accession>A0ABU2Y9C9</accession>
<sequence length="71" mass="8020">MATAIKKAIPLRKVVSNNTLIDSANSPSIKEITSKPTKLDVVYRRSSKNTHLEDWQDFFNQICEGIIDEIS</sequence>
<dbReference type="EMBL" id="JAVRHZ010000001">
    <property type="protein sequence ID" value="MDT0554783.1"/>
    <property type="molecule type" value="Genomic_DNA"/>
</dbReference>
<gene>
    <name evidence="1" type="ORF">RM538_02140</name>
</gene>
<protein>
    <submittedName>
        <fullName evidence="1">Uncharacterized protein</fullName>
    </submittedName>
</protein>